<protein>
    <submittedName>
        <fullName evidence="1">Uncharacterized protein</fullName>
    </submittedName>
</protein>
<reference evidence="1 2" key="1">
    <citation type="submission" date="2019-01" db="EMBL/GenBank/DDBJ databases">
        <authorList>
            <person name="Ferrante I. M."/>
        </authorList>
    </citation>
    <scope>NUCLEOTIDE SEQUENCE [LARGE SCALE GENOMIC DNA]</scope>
    <source>
        <strain evidence="1 2">B856</strain>
    </source>
</reference>
<keyword evidence="2" id="KW-1185">Reference proteome</keyword>
<dbReference type="EMBL" id="CAACVS010000313">
    <property type="protein sequence ID" value="VEU40852.1"/>
    <property type="molecule type" value="Genomic_DNA"/>
</dbReference>
<evidence type="ECO:0000313" key="1">
    <source>
        <dbReference type="EMBL" id="VEU40852.1"/>
    </source>
</evidence>
<accession>A0A448ZFN3</accession>
<organism evidence="1 2">
    <name type="scientific">Pseudo-nitzschia multistriata</name>
    <dbReference type="NCBI Taxonomy" id="183589"/>
    <lineage>
        <taxon>Eukaryota</taxon>
        <taxon>Sar</taxon>
        <taxon>Stramenopiles</taxon>
        <taxon>Ochrophyta</taxon>
        <taxon>Bacillariophyta</taxon>
        <taxon>Bacillariophyceae</taxon>
        <taxon>Bacillariophycidae</taxon>
        <taxon>Bacillariales</taxon>
        <taxon>Bacillariaceae</taxon>
        <taxon>Pseudo-nitzschia</taxon>
    </lineage>
</organism>
<dbReference type="Proteomes" id="UP000291116">
    <property type="component" value="Unassembled WGS sequence"/>
</dbReference>
<gene>
    <name evidence="1" type="ORF">PSNMU_V1.4_AUG-EV-PASAV3_0077640</name>
</gene>
<sequence length="96" mass="10449">MSATVKVFPQAKSLSLHKSESKPFRCMNNRPFSGSISSVRLASTLSLGRPKDEPMVVVTSVHPLMISSHRACPRMSSSFGYRREKGAPSAPPSFPT</sequence>
<dbReference type="AlphaFoldDB" id="A0A448ZFN3"/>
<evidence type="ECO:0000313" key="2">
    <source>
        <dbReference type="Proteomes" id="UP000291116"/>
    </source>
</evidence>
<proteinExistence type="predicted"/>
<name>A0A448ZFN3_9STRA</name>